<gene>
    <name evidence="3" type="ORF">B4O97_10140</name>
</gene>
<comment type="caution">
    <text evidence="3">The sequence shown here is derived from an EMBL/GenBank/DDBJ whole genome shotgun (WGS) entry which is preliminary data.</text>
</comment>
<feature type="transmembrane region" description="Helical" evidence="1">
    <location>
        <begin position="12"/>
        <end position="38"/>
    </location>
</feature>
<keyword evidence="1" id="KW-1133">Transmembrane helix</keyword>
<reference evidence="3 4" key="1">
    <citation type="submission" date="2017-03" db="EMBL/GenBank/DDBJ databases">
        <title>Draft Genome sequence of Marispirochaeta sp. strain JC444.</title>
        <authorList>
            <person name="Shivani Y."/>
            <person name="Subhash Y."/>
            <person name="Sasikala C."/>
            <person name="Ramana C."/>
        </authorList>
    </citation>
    <scope>NUCLEOTIDE SEQUENCE [LARGE SCALE GENOMIC DNA]</scope>
    <source>
        <strain evidence="3 4">JC444</strain>
    </source>
</reference>
<keyword evidence="1" id="KW-0812">Transmembrane</keyword>
<evidence type="ECO:0000313" key="4">
    <source>
        <dbReference type="Proteomes" id="UP000192343"/>
    </source>
</evidence>
<feature type="transmembrane region" description="Helical" evidence="1">
    <location>
        <begin position="132"/>
        <end position="150"/>
    </location>
</feature>
<dbReference type="Pfam" id="PF07331">
    <property type="entry name" value="TctB"/>
    <property type="match status" value="1"/>
</dbReference>
<feature type="domain" description="DUF1468" evidence="2">
    <location>
        <begin position="16"/>
        <end position="154"/>
    </location>
</feature>
<proteinExistence type="predicted"/>
<evidence type="ECO:0000256" key="1">
    <source>
        <dbReference type="SAM" id="Phobius"/>
    </source>
</evidence>
<dbReference type="EMBL" id="MWQY01000010">
    <property type="protein sequence ID" value="ORC35088.1"/>
    <property type="molecule type" value="Genomic_DNA"/>
</dbReference>
<dbReference type="AlphaFoldDB" id="A0A1Y1RYR4"/>
<evidence type="ECO:0000313" key="3">
    <source>
        <dbReference type="EMBL" id="ORC35088.1"/>
    </source>
</evidence>
<sequence>MEIRSPYLRAKVVVPAVMLLAMMGYLTLAIEMGTFFVGNKTGEAFFPLILGLLGIPLGAKILFDAVQEVREEHGGAEQKPFKVVSTPFILSIVSFAYIVAFYYIGLIPAMLGYVFLFMVFFDDEVRQLLRKFIYSVIVTAVIYLLYAVIFKVQFDKIFFGLIL</sequence>
<dbReference type="Proteomes" id="UP000192343">
    <property type="component" value="Unassembled WGS sequence"/>
</dbReference>
<dbReference type="InterPro" id="IPR009936">
    <property type="entry name" value="DUF1468"/>
</dbReference>
<keyword evidence="4" id="KW-1185">Reference proteome</keyword>
<keyword evidence="1" id="KW-0472">Membrane</keyword>
<dbReference type="RefSeq" id="WP_083050552.1">
    <property type="nucleotide sequence ID" value="NZ_MWQY01000010.1"/>
</dbReference>
<feature type="transmembrane region" description="Helical" evidence="1">
    <location>
        <begin position="88"/>
        <end position="120"/>
    </location>
</feature>
<name>A0A1Y1RYR4_9SPIO</name>
<feature type="transmembrane region" description="Helical" evidence="1">
    <location>
        <begin position="44"/>
        <end position="63"/>
    </location>
</feature>
<organism evidence="3 4">
    <name type="scientific">Marispirochaeta aestuarii</name>
    <dbReference type="NCBI Taxonomy" id="1963862"/>
    <lineage>
        <taxon>Bacteria</taxon>
        <taxon>Pseudomonadati</taxon>
        <taxon>Spirochaetota</taxon>
        <taxon>Spirochaetia</taxon>
        <taxon>Spirochaetales</taxon>
        <taxon>Spirochaetaceae</taxon>
        <taxon>Marispirochaeta</taxon>
    </lineage>
</organism>
<accession>A0A1Y1RYR4</accession>
<evidence type="ECO:0000259" key="2">
    <source>
        <dbReference type="Pfam" id="PF07331"/>
    </source>
</evidence>
<dbReference type="STRING" id="1963862.B4O97_10140"/>
<protein>
    <recommendedName>
        <fullName evidence="2">DUF1468 domain-containing protein</fullName>
    </recommendedName>
</protein>